<dbReference type="Proteomes" id="UP000235388">
    <property type="component" value="Unassembled WGS sequence"/>
</dbReference>
<accession>A0A2N5TA56</accession>
<feature type="non-terminal residue" evidence="1">
    <location>
        <position position="1"/>
    </location>
</feature>
<dbReference type="EMBL" id="PGCJ01000762">
    <property type="protein sequence ID" value="PLW22375.1"/>
    <property type="molecule type" value="Genomic_DNA"/>
</dbReference>
<proteinExistence type="predicted"/>
<evidence type="ECO:0000313" key="2">
    <source>
        <dbReference type="Proteomes" id="UP000235388"/>
    </source>
</evidence>
<sequence>VDQKMGEQEEGLEDAIFMGIQLWARPAGQPPRSKMARMNELRCEMDRPALLRTAVEPFYSFSPLDALWLY</sequence>
<name>A0A2N5TA56_9BASI</name>
<reference evidence="1 2" key="1">
    <citation type="submission" date="2017-11" db="EMBL/GenBank/DDBJ databases">
        <title>De novo assembly and phasing of dikaryotic genomes from two isolates of Puccinia coronata f. sp. avenae, the causal agent of oat crown rust.</title>
        <authorList>
            <person name="Miller M.E."/>
            <person name="Zhang Y."/>
            <person name="Omidvar V."/>
            <person name="Sperschneider J."/>
            <person name="Schwessinger B."/>
            <person name="Raley C."/>
            <person name="Palmer J.M."/>
            <person name="Garnica D."/>
            <person name="Upadhyaya N."/>
            <person name="Rathjen J."/>
            <person name="Taylor J.M."/>
            <person name="Park R.F."/>
            <person name="Dodds P.N."/>
            <person name="Hirsch C.D."/>
            <person name="Kianian S.F."/>
            <person name="Figueroa M."/>
        </authorList>
    </citation>
    <scope>NUCLEOTIDE SEQUENCE [LARGE SCALE GENOMIC DNA]</scope>
    <source>
        <strain evidence="1">12NC29</strain>
    </source>
</reference>
<protein>
    <submittedName>
        <fullName evidence="1">Uncharacterized protein</fullName>
    </submittedName>
</protein>
<gene>
    <name evidence="1" type="ORF">PCANC_25204</name>
</gene>
<organism evidence="1 2">
    <name type="scientific">Puccinia coronata f. sp. avenae</name>
    <dbReference type="NCBI Taxonomy" id="200324"/>
    <lineage>
        <taxon>Eukaryota</taxon>
        <taxon>Fungi</taxon>
        <taxon>Dikarya</taxon>
        <taxon>Basidiomycota</taxon>
        <taxon>Pucciniomycotina</taxon>
        <taxon>Pucciniomycetes</taxon>
        <taxon>Pucciniales</taxon>
        <taxon>Pucciniaceae</taxon>
        <taxon>Puccinia</taxon>
    </lineage>
</organism>
<keyword evidence="2" id="KW-1185">Reference proteome</keyword>
<evidence type="ECO:0000313" key="1">
    <source>
        <dbReference type="EMBL" id="PLW22375.1"/>
    </source>
</evidence>
<comment type="caution">
    <text evidence="1">The sequence shown here is derived from an EMBL/GenBank/DDBJ whole genome shotgun (WGS) entry which is preliminary data.</text>
</comment>
<dbReference type="AlphaFoldDB" id="A0A2N5TA56"/>